<name>A0A366D2Y3_9NOCA</name>
<feature type="coiled-coil region" evidence="1">
    <location>
        <begin position="81"/>
        <end position="184"/>
    </location>
</feature>
<dbReference type="InterPro" id="IPR019219">
    <property type="entry name" value="DUF2130"/>
</dbReference>
<feature type="compositionally biased region" description="Polar residues" evidence="2">
    <location>
        <begin position="424"/>
        <end position="435"/>
    </location>
</feature>
<gene>
    <name evidence="3" type="ORF">DFR74_1168</name>
</gene>
<evidence type="ECO:0000313" key="3">
    <source>
        <dbReference type="EMBL" id="RBO84447.1"/>
    </source>
</evidence>
<dbReference type="AlphaFoldDB" id="A0A366D2Y3"/>
<feature type="compositionally biased region" description="Basic and acidic residues" evidence="2">
    <location>
        <begin position="403"/>
        <end position="422"/>
    </location>
</feature>
<feature type="region of interest" description="Disordered" evidence="2">
    <location>
        <begin position="403"/>
        <end position="435"/>
    </location>
</feature>
<dbReference type="Proteomes" id="UP000252586">
    <property type="component" value="Unassembled WGS sequence"/>
</dbReference>
<sequence length="435" mass="48402">MDVAWDVRRQVIVEAAELAYHQGPDLGPFECLGCFQPAAICPRCGAELGSAFIEQLAAPQVARVRLELEQDFAAREKAMENDVLTRVRAGMRNEVNRLRNQAQRSSETAATEKQRAQAATVALAEAQEQLEQMQAEQSRMRDQIARSERKRAQQEAERKYRPVILEYQNREKRALDQLALAESKISPGPPPQPTGVAYQHAFAEELQRRYPEDEISVIRNGQKGGDVLQIVRVDGRSWGSILWECKRTKHFSSAWIPKLVRDVDRDHAGLGVLVSASMPATVDGVAIRDGILLCAADLATYMSIPLRQAVIDNKRHAIAGKARRGRADRLLEYVDRGGFFAHLQRIVQDARETLATGAKLRNQVHAALAKLDQHQQDVLDRMFTMFGELDAAGVAVPPALHSEHVTDHRSASPNGARKEGPSTRHPTSTASRTRN</sequence>
<accession>A0A366D2Y3</accession>
<evidence type="ECO:0000256" key="2">
    <source>
        <dbReference type="SAM" id="MobiDB-lite"/>
    </source>
</evidence>
<dbReference type="RefSeq" id="WP_054814853.1">
    <property type="nucleotide sequence ID" value="NZ_QNRE01000016.1"/>
</dbReference>
<dbReference type="OrthoDB" id="4499942at2"/>
<evidence type="ECO:0000256" key="1">
    <source>
        <dbReference type="SAM" id="Coils"/>
    </source>
</evidence>
<evidence type="ECO:0000313" key="4">
    <source>
        <dbReference type="Proteomes" id="UP000252586"/>
    </source>
</evidence>
<dbReference type="EMBL" id="QNRE01000016">
    <property type="protein sequence ID" value="RBO84447.1"/>
    <property type="molecule type" value="Genomic_DNA"/>
</dbReference>
<reference evidence="3 4" key="1">
    <citation type="submission" date="2018-06" db="EMBL/GenBank/DDBJ databases">
        <title>Genomic Encyclopedia of Type Strains, Phase IV (KMG-IV): sequencing the most valuable type-strain genomes for metagenomic binning, comparative biology and taxonomic classification.</title>
        <authorList>
            <person name="Goeker M."/>
        </authorList>
    </citation>
    <scope>NUCLEOTIDE SEQUENCE [LARGE SCALE GENOMIC DNA]</scope>
    <source>
        <strain evidence="3 4">DSM 44599</strain>
    </source>
</reference>
<dbReference type="GeneID" id="80346264"/>
<proteinExistence type="predicted"/>
<comment type="caution">
    <text evidence="3">The sequence shown here is derived from an EMBL/GenBank/DDBJ whole genome shotgun (WGS) entry which is preliminary data.</text>
</comment>
<organism evidence="3 4">
    <name type="scientific">Nocardia puris</name>
    <dbReference type="NCBI Taxonomy" id="208602"/>
    <lineage>
        <taxon>Bacteria</taxon>
        <taxon>Bacillati</taxon>
        <taxon>Actinomycetota</taxon>
        <taxon>Actinomycetes</taxon>
        <taxon>Mycobacteriales</taxon>
        <taxon>Nocardiaceae</taxon>
        <taxon>Nocardia</taxon>
    </lineage>
</organism>
<keyword evidence="1" id="KW-0175">Coiled coil</keyword>
<dbReference type="Pfam" id="PF09903">
    <property type="entry name" value="DUF2130"/>
    <property type="match status" value="1"/>
</dbReference>
<protein>
    <submittedName>
        <fullName evidence="3">Uncharacterized protein</fullName>
    </submittedName>
</protein>
<keyword evidence="4" id="KW-1185">Reference proteome</keyword>
<dbReference type="STRING" id="1210090.GCA_001613185_04037"/>